<evidence type="ECO:0000313" key="2">
    <source>
        <dbReference type="EMBL" id="MFD2421007.1"/>
    </source>
</evidence>
<dbReference type="PANTHER" id="PTHR43798">
    <property type="entry name" value="MONOACYLGLYCEROL LIPASE"/>
    <property type="match status" value="1"/>
</dbReference>
<organism evidence="2 3">
    <name type="scientific">Amycolatopsis pigmentata</name>
    <dbReference type="NCBI Taxonomy" id="450801"/>
    <lineage>
        <taxon>Bacteria</taxon>
        <taxon>Bacillati</taxon>
        <taxon>Actinomycetota</taxon>
        <taxon>Actinomycetes</taxon>
        <taxon>Pseudonocardiales</taxon>
        <taxon>Pseudonocardiaceae</taxon>
        <taxon>Amycolatopsis</taxon>
    </lineage>
</organism>
<sequence>MSTIAANGIRTHYQRIPAKDAGPEPPVVVFVHGLAIDSLASFYLTLAPPVAAAGFDAIAYDLRGHGHSDKPGHGYRIGDFVADLHGLLDALGVHRPVHLVGNSFGGTVAFAYVAEHPDRVASVVSIEAEPPTEPWAARMRAMMAEAVEKLAEEGAFSRIAEAFGTHHARLAAAGLKRLTAATMIDDLPAGPLLDRPGLDAIRCPVLSIVGSEGFQRDDLGALERALPNCRTEVLAGRHHSVLVESHRTVRDLLLGWVSEHTPAGAGAR</sequence>
<comment type="caution">
    <text evidence="2">The sequence shown here is derived from an EMBL/GenBank/DDBJ whole genome shotgun (WGS) entry which is preliminary data.</text>
</comment>
<feature type="domain" description="AB hydrolase-1" evidence="1">
    <location>
        <begin position="26"/>
        <end position="171"/>
    </location>
</feature>
<dbReference type="Pfam" id="PF00561">
    <property type="entry name" value="Abhydrolase_1"/>
    <property type="match status" value="1"/>
</dbReference>
<dbReference type="InterPro" id="IPR000073">
    <property type="entry name" value="AB_hydrolase_1"/>
</dbReference>
<protein>
    <submittedName>
        <fullName evidence="2">Alpha/beta fold hydrolase</fullName>
    </submittedName>
</protein>
<dbReference type="InterPro" id="IPR029058">
    <property type="entry name" value="AB_hydrolase_fold"/>
</dbReference>
<reference evidence="3" key="1">
    <citation type="journal article" date="2019" name="Int. J. Syst. Evol. Microbiol.">
        <title>The Global Catalogue of Microorganisms (GCM) 10K type strain sequencing project: providing services to taxonomists for standard genome sequencing and annotation.</title>
        <authorList>
            <consortium name="The Broad Institute Genomics Platform"/>
            <consortium name="The Broad Institute Genome Sequencing Center for Infectious Disease"/>
            <person name="Wu L."/>
            <person name="Ma J."/>
        </authorList>
    </citation>
    <scope>NUCLEOTIDE SEQUENCE [LARGE SCALE GENOMIC DNA]</scope>
    <source>
        <strain evidence="3">CGMCC 4.7645</strain>
    </source>
</reference>
<keyword evidence="3" id="KW-1185">Reference proteome</keyword>
<proteinExistence type="predicted"/>
<dbReference type="SUPFAM" id="SSF53474">
    <property type="entry name" value="alpha/beta-Hydrolases"/>
    <property type="match status" value="1"/>
</dbReference>
<dbReference type="PRINTS" id="PR00111">
    <property type="entry name" value="ABHYDROLASE"/>
</dbReference>
<dbReference type="GO" id="GO:0016787">
    <property type="term" value="F:hydrolase activity"/>
    <property type="evidence" value="ECO:0007669"/>
    <property type="project" value="UniProtKB-KW"/>
</dbReference>
<dbReference type="Gene3D" id="3.40.50.1820">
    <property type="entry name" value="alpha/beta hydrolase"/>
    <property type="match status" value="1"/>
</dbReference>
<dbReference type="RefSeq" id="WP_378269359.1">
    <property type="nucleotide sequence ID" value="NZ_JBHUKR010000021.1"/>
</dbReference>
<keyword evidence="2" id="KW-0378">Hydrolase</keyword>
<gene>
    <name evidence="2" type="ORF">ACFSXZ_32235</name>
</gene>
<name>A0ABW5G5K9_9PSEU</name>
<dbReference type="PANTHER" id="PTHR43798:SF33">
    <property type="entry name" value="HYDROLASE, PUTATIVE (AFU_ORTHOLOGUE AFUA_2G14860)-RELATED"/>
    <property type="match status" value="1"/>
</dbReference>
<evidence type="ECO:0000313" key="3">
    <source>
        <dbReference type="Proteomes" id="UP001597417"/>
    </source>
</evidence>
<dbReference type="EMBL" id="JBHUKR010000021">
    <property type="protein sequence ID" value="MFD2421007.1"/>
    <property type="molecule type" value="Genomic_DNA"/>
</dbReference>
<accession>A0ABW5G5K9</accession>
<evidence type="ECO:0000259" key="1">
    <source>
        <dbReference type="Pfam" id="PF00561"/>
    </source>
</evidence>
<dbReference type="Proteomes" id="UP001597417">
    <property type="component" value="Unassembled WGS sequence"/>
</dbReference>
<dbReference type="InterPro" id="IPR050266">
    <property type="entry name" value="AB_hydrolase_sf"/>
</dbReference>